<sequence>MKHPITSLLLLSSLMCLMVLAEKPSHMLKARRGSYFNEPALARSNDASVAVALDTNADKDKLSEAAAVVGGASSSGSSGSISATGNKDASSGRLFLKKFLMFKNMFSSNNQPVIPIIITGAGSGSATTPTTTVTSTGSIPTATGTVTTTPTSPTSPTTPTTATGREYYGQQEDEQQEGDEAAEEEPKPAGAIAMAANAELIDEQALQAALAAGAQEYEVFTEGDQADTGATESKASQNNRINLRRKGARRGQGQMISVRIPPRYRRYFKNGQKVMLNTKSRPNKRRVVRRRVQNKNKRFNNRRRGGKNKNKKGKGKNKNKRPRLPVV</sequence>
<feature type="region of interest" description="Disordered" evidence="1">
    <location>
        <begin position="275"/>
        <end position="327"/>
    </location>
</feature>
<feature type="region of interest" description="Disordered" evidence="1">
    <location>
        <begin position="123"/>
        <end position="164"/>
    </location>
</feature>
<evidence type="ECO:0000256" key="1">
    <source>
        <dbReference type="SAM" id="MobiDB-lite"/>
    </source>
</evidence>
<evidence type="ECO:0000256" key="2">
    <source>
        <dbReference type="SAM" id="SignalP"/>
    </source>
</evidence>
<feature type="region of interest" description="Disordered" evidence="1">
    <location>
        <begin position="69"/>
        <end position="88"/>
    </location>
</feature>
<dbReference type="OrthoDB" id="8063839at2759"/>
<organism evidence="3 4">
    <name type="scientific">Drosophila virilis</name>
    <name type="common">Fruit fly</name>
    <dbReference type="NCBI Taxonomy" id="7244"/>
    <lineage>
        <taxon>Eukaryota</taxon>
        <taxon>Metazoa</taxon>
        <taxon>Ecdysozoa</taxon>
        <taxon>Arthropoda</taxon>
        <taxon>Hexapoda</taxon>
        <taxon>Insecta</taxon>
        <taxon>Pterygota</taxon>
        <taxon>Neoptera</taxon>
        <taxon>Endopterygota</taxon>
        <taxon>Diptera</taxon>
        <taxon>Brachycera</taxon>
        <taxon>Muscomorpha</taxon>
        <taxon>Ephydroidea</taxon>
        <taxon>Drosophilidae</taxon>
        <taxon>Drosophila</taxon>
    </lineage>
</organism>
<feature type="region of interest" description="Disordered" evidence="1">
    <location>
        <begin position="223"/>
        <end position="252"/>
    </location>
</feature>
<feature type="compositionally biased region" description="Low complexity" evidence="1">
    <location>
        <begin position="69"/>
        <end position="85"/>
    </location>
</feature>
<reference evidence="3 4" key="1">
    <citation type="journal article" date="2007" name="Nature">
        <title>Evolution of genes and genomes on the Drosophila phylogeny.</title>
        <authorList>
            <consortium name="Drosophila 12 Genomes Consortium"/>
            <person name="Clark A.G."/>
            <person name="Eisen M.B."/>
            <person name="Smith D.R."/>
            <person name="Bergman C.M."/>
            <person name="Oliver B."/>
            <person name="Markow T.A."/>
            <person name="Kaufman T.C."/>
            <person name="Kellis M."/>
            <person name="Gelbart W."/>
            <person name="Iyer V.N."/>
            <person name="Pollard D.A."/>
            <person name="Sackton T.B."/>
            <person name="Larracuente A.M."/>
            <person name="Singh N.D."/>
            <person name="Abad J.P."/>
            <person name="Abt D.N."/>
            <person name="Adryan B."/>
            <person name="Aguade M."/>
            <person name="Akashi H."/>
            <person name="Anderson W.W."/>
            <person name="Aquadro C.F."/>
            <person name="Ardell D.H."/>
            <person name="Arguello R."/>
            <person name="Artieri C.G."/>
            <person name="Barbash D.A."/>
            <person name="Barker D."/>
            <person name="Barsanti P."/>
            <person name="Batterham P."/>
            <person name="Batzoglou S."/>
            <person name="Begun D."/>
            <person name="Bhutkar A."/>
            <person name="Blanco E."/>
            <person name="Bosak S.A."/>
            <person name="Bradley R.K."/>
            <person name="Brand A.D."/>
            <person name="Brent M.R."/>
            <person name="Brooks A.N."/>
            <person name="Brown R.H."/>
            <person name="Butlin R.K."/>
            <person name="Caggese C."/>
            <person name="Calvi B.R."/>
            <person name="Bernardo de Carvalho A."/>
            <person name="Caspi A."/>
            <person name="Castrezana S."/>
            <person name="Celniker S.E."/>
            <person name="Chang J.L."/>
            <person name="Chapple C."/>
            <person name="Chatterji S."/>
            <person name="Chinwalla A."/>
            <person name="Civetta A."/>
            <person name="Clifton S.W."/>
            <person name="Comeron J.M."/>
            <person name="Costello J.C."/>
            <person name="Coyne J.A."/>
            <person name="Daub J."/>
            <person name="David R.G."/>
            <person name="Delcher A.L."/>
            <person name="Delehaunty K."/>
            <person name="Do C.B."/>
            <person name="Ebling H."/>
            <person name="Edwards K."/>
            <person name="Eickbush T."/>
            <person name="Evans J.D."/>
            <person name="Filipski A."/>
            <person name="Findeiss S."/>
            <person name="Freyhult E."/>
            <person name="Fulton L."/>
            <person name="Fulton R."/>
            <person name="Garcia A.C."/>
            <person name="Gardiner A."/>
            <person name="Garfield D.A."/>
            <person name="Garvin B.E."/>
            <person name="Gibson G."/>
            <person name="Gilbert D."/>
            <person name="Gnerre S."/>
            <person name="Godfrey J."/>
            <person name="Good R."/>
            <person name="Gotea V."/>
            <person name="Gravely B."/>
            <person name="Greenberg A.J."/>
            <person name="Griffiths-Jones S."/>
            <person name="Gross S."/>
            <person name="Guigo R."/>
            <person name="Gustafson E.A."/>
            <person name="Haerty W."/>
            <person name="Hahn M.W."/>
            <person name="Halligan D.L."/>
            <person name="Halpern A.L."/>
            <person name="Halter G.M."/>
            <person name="Han M.V."/>
            <person name="Heger A."/>
            <person name="Hillier L."/>
            <person name="Hinrichs A.S."/>
            <person name="Holmes I."/>
            <person name="Hoskins R.A."/>
            <person name="Hubisz M.J."/>
            <person name="Hultmark D."/>
            <person name="Huntley M.A."/>
            <person name="Jaffe D.B."/>
            <person name="Jagadeeshan S."/>
            <person name="Jeck W.R."/>
            <person name="Johnson J."/>
            <person name="Jones C.D."/>
            <person name="Jordan W.C."/>
            <person name="Karpen G.H."/>
            <person name="Kataoka E."/>
            <person name="Keightley P.D."/>
            <person name="Kheradpour P."/>
            <person name="Kirkness E.F."/>
            <person name="Koerich L.B."/>
            <person name="Kristiansen K."/>
            <person name="Kudrna D."/>
            <person name="Kulathinal R.J."/>
            <person name="Kumar S."/>
            <person name="Kwok R."/>
            <person name="Lander E."/>
            <person name="Langley C.H."/>
            <person name="Lapoint R."/>
            <person name="Lazzaro B.P."/>
            <person name="Lee S.J."/>
            <person name="Levesque L."/>
            <person name="Li R."/>
            <person name="Lin C.F."/>
            <person name="Lin M.F."/>
            <person name="Lindblad-Toh K."/>
            <person name="Llopart A."/>
            <person name="Long M."/>
            <person name="Low L."/>
            <person name="Lozovsky E."/>
            <person name="Lu J."/>
            <person name="Luo M."/>
            <person name="Machado C.A."/>
            <person name="Makalowski W."/>
            <person name="Marzo M."/>
            <person name="Matsuda M."/>
            <person name="Matzkin L."/>
            <person name="McAllister B."/>
            <person name="McBride C.S."/>
            <person name="McKernan B."/>
            <person name="McKernan K."/>
            <person name="Mendez-Lago M."/>
            <person name="Minx P."/>
            <person name="Mollenhauer M.U."/>
            <person name="Montooth K."/>
            <person name="Mount S.M."/>
            <person name="Mu X."/>
            <person name="Myers E."/>
            <person name="Negre B."/>
            <person name="Newfeld S."/>
            <person name="Nielsen R."/>
            <person name="Noor M.A."/>
            <person name="O'Grady P."/>
            <person name="Pachter L."/>
            <person name="Papaceit M."/>
            <person name="Parisi M.J."/>
            <person name="Parisi M."/>
            <person name="Parts L."/>
            <person name="Pedersen J.S."/>
            <person name="Pesole G."/>
            <person name="Phillippy A.M."/>
            <person name="Ponting C.P."/>
            <person name="Pop M."/>
            <person name="Porcelli D."/>
            <person name="Powell J.R."/>
            <person name="Prohaska S."/>
            <person name="Pruitt K."/>
            <person name="Puig M."/>
            <person name="Quesneville H."/>
            <person name="Ram K.R."/>
            <person name="Rand D."/>
            <person name="Rasmussen M.D."/>
            <person name="Reed L.K."/>
            <person name="Reenan R."/>
            <person name="Reily A."/>
            <person name="Remington K.A."/>
            <person name="Rieger T.T."/>
            <person name="Ritchie M.G."/>
            <person name="Robin C."/>
            <person name="Rogers Y.H."/>
            <person name="Rohde C."/>
            <person name="Rozas J."/>
            <person name="Rubenfield M.J."/>
            <person name="Ruiz A."/>
            <person name="Russo S."/>
            <person name="Salzberg S.L."/>
            <person name="Sanchez-Gracia A."/>
            <person name="Saranga D.J."/>
            <person name="Sato H."/>
            <person name="Schaeffer S.W."/>
            <person name="Schatz M.C."/>
            <person name="Schlenke T."/>
            <person name="Schwartz R."/>
            <person name="Segarra C."/>
            <person name="Singh R.S."/>
            <person name="Sirot L."/>
            <person name="Sirota M."/>
            <person name="Sisneros N.B."/>
            <person name="Smith C.D."/>
            <person name="Smith T.F."/>
            <person name="Spieth J."/>
            <person name="Stage D.E."/>
            <person name="Stark A."/>
            <person name="Stephan W."/>
            <person name="Strausberg R.L."/>
            <person name="Strempel S."/>
            <person name="Sturgill D."/>
            <person name="Sutton G."/>
            <person name="Sutton G.G."/>
            <person name="Tao W."/>
            <person name="Teichmann S."/>
            <person name="Tobari Y.N."/>
            <person name="Tomimura Y."/>
            <person name="Tsolas J.M."/>
            <person name="Valente V.L."/>
            <person name="Venter E."/>
            <person name="Venter J.C."/>
            <person name="Vicario S."/>
            <person name="Vieira F.G."/>
            <person name="Vilella A.J."/>
            <person name="Villasante A."/>
            <person name="Walenz B."/>
            <person name="Wang J."/>
            <person name="Wasserman M."/>
            <person name="Watts T."/>
            <person name="Wilson D."/>
            <person name="Wilson R.K."/>
            <person name="Wing R.A."/>
            <person name="Wolfner M.F."/>
            <person name="Wong A."/>
            <person name="Wong G.K."/>
            <person name="Wu C.I."/>
            <person name="Wu G."/>
            <person name="Yamamoto D."/>
            <person name="Yang H.P."/>
            <person name="Yang S.P."/>
            <person name="Yorke J.A."/>
            <person name="Yoshida K."/>
            <person name="Zdobnov E."/>
            <person name="Zhang P."/>
            <person name="Zhang Y."/>
            <person name="Zimin A.V."/>
            <person name="Baldwin J."/>
            <person name="Abdouelleil A."/>
            <person name="Abdulkadir J."/>
            <person name="Abebe A."/>
            <person name="Abera B."/>
            <person name="Abreu J."/>
            <person name="Acer S.C."/>
            <person name="Aftuck L."/>
            <person name="Alexander A."/>
            <person name="An P."/>
            <person name="Anderson E."/>
            <person name="Anderson S."/>
            <person name="Arachi H."/>
            <person name="Azer M."/>
            <person name="Bachantsang P."/>
            <person name="Barry A."/>
            <person name="Bayul T."/>
            <person name="Berlin A."/>
            <person name="Bessette D."/>
            <person name="Bloom T."/>
            <person name="Blye J."/>
            <person name="Boguslavskiy L."/>
            <person name="Bonnet C."/>
            <person name="Boukhgalter B."/>
            <person name="Bourzgui I."/>
            <person name="Brown A."/>
            <person name="Cahill P."/>
            <person name="Channer S."/>
            <person name="Cheshatsang Y."/>
            <person name="Chuda L."/>
            <person name="Citroen M."/>
            <person name="Collymore A."/>
            <person name="Cooke P."/>
            <person name="Costello M."/>
            <person name="D'Aco K."/>
            <person name="Daza R."/>
            <person name="De Haan G."/>
            <person name="DeGray S."/>
            <person name="DeMaso C."/>
            <person name="Dhargay N."/>
            <person name="Dooley K."/>
            <person name="Dooley E."/>
            <person name="Doricent M."/>
            <person name="Dorje P."/>
            <person name="Dorjee K."/>
            <person name="Dupes A."/>
            <person name="Elong R."/>
            <person name="Falk J."/>
            <person name="Farina A."/>
            <person name="Faro S."/>
            <person name="Ferguson D."/>
            <person name="Fisher S."/>
            <person name="Foley C.D."/>
            <person name="Franke A."/>
            <person name="Friedrich D."/>
            <person name="Gadbois L."/>
            <person name="Gearin G."/>
            <person name="Gearin C.R."/>
            <person name="Giannoukos G."/>
            <person name="Goode T."/>
            <person name="Graham J."/>
            <person name="Grandbois E."/>
            <person name="Grewal S."/>
            <person name="Gyaltsen K."/>
            <person name="Hafez N."/>
            <person name="Hagos B."/>
            <person name="Hall J."/>
            <person name="Henson C."/>
            <person name="Hollinger A."/>
            <person name="Honan T."/>
            <person name="Huard M.D."/>
            <person name="Hughes L."/>
            <person name="Hurhula B."/>
            <person name="Husby M.E."/>
            <person name="Kamat A."/>
            <person name="Kanga B."/>
            <person name="Kashin S."/>
            <person name="Khazanovich D."/>
            <person name="Kisner P."/>
            <person name="Lance K."/>
            <person name="Lara M."/>
            <person name="Lee W."/>
            <person name="Lennon N."/>
            <person name="Letendre F."/>
            <person name="LeVine R."/>
            <person name="Lipovsky A."/>
            <person name="Liu X."/>
            <person name="Liu J."/>
            <person name="Liu S."/>
            <person name="Lokyitsang T."/>
            <person name="Lokyitsang Y."/>
            <person name="Lubonja R."/>
            <person name="Lui A."/>
            <person name="MacDonald P."/>
            <person name="Magnisalis V."/>
            <person name="Maru K."/>
            <person name="Matthews C."/>
            <person name="McCusker W."/>
            <person name="McDonough S."/>
            <person name="Mehta T."/>
            <person name="Meldrim J."/>
            <person name="Meneus L."/>
            <person name="Mihai O."/>
            <person name="Mihalev A."/>
            <person name="Mihova T."/>
            <person name="Mittelman R."/>
            <person name="Mlenga V."/>
            <person name="Montmayeur A."/>
            <person name="Mulrain L."/>
            <person name="Navidi A."/>
            <person name="Naylor J."/>
            <person name="Negash T."/>
            <person name="Nguyen T."/>
            <person name="Nguyen N."/>
            <person name="Nicol R."/>
            <person name="Norbu C."/>
            <person name="Norbu N."/>
            <person name="Novod N."/>
            <person name="O'Neill B."/>
            <person name="Osman S."/>
            <person name="Markiewicz E."/>
            <person name="Oyono O.L."/>
            <person name="Patti C."/>
            <person name="Phunkhang P."/>
            <person name="Pierre F."/>
            <person name="Priest M."/>
            <person name="Raghuraman S."/>
            <person name="Rege F."/>
            <person name="Reyes R."/>
            <person name="Rise C."/>
            <person name="Rogov P."/>
            <person name="Ross K."/>
            <person name="Ryan E."/>
            <person name="Settipalli S."/>
            <person name="Shea T."/>
            <person name="Sherpa N."/>
            <person name="Shi L."/>
            <person name="Shih D."/>
            <person name="Sparrow T."/>
            <person name="Spaulding J."/>
            <person name="Stalker J."/>
            <person name="Stange-Thomann N."/>
            <person name="Stavropoulos S."/>
            <person name="Stone C."/>
            <person name="Strader C."/>
            <person name="Tesfaye S."/>
            <person name="Thomson T."/>
            <person name="Thoulutsang Y."/>
            <person name="Thoulutsang D."/>
            <person name="Topham K."/>
            <person name="Topping I."/>
            <person name="Tsamla T."/>
            <person name="Vassiliev H."/>
            <person name="Vo A."/>
            <person name="Wangchuk T."/>
            <person name="Wangdi T."/>
            <person name="Weiand M."/>
            <person name="Wilkinson J."/>
            <person name="Wilson A."/>
            <person name="Yadav S."/>
            <person name="Young G."/>
            <person name="Yu Q."/>
            <person name="Zembek L."/>
            <person name="Zhong D."/>
            <person name="Zimmer A."/>
            <person name="Zwirko Z."/>
            <person name="Jaffe D.B."/>
            <person name="Alvarez P."/>
            <person name="Brockman W."/>
            <person name="Butler J."/>
            <person name="Chin C."/>
            <person name="Gnerre S."/>
            <person name="Grabherr M."/>
            <person name="Kleber M."/>
            <person name="Mauceli E."/>
            <person name="MacCallum I."/>
        </authorList>
    </citation>
    <scope>NUCLEOTIDE SEQUENCE [LARGE SCALE GENOMIC DNA]</scope>
    <source>
        <strain evidence="4">Tucson 15010-1051.87</strain>
    </source>
</reference>
<protein>
    <submittedName>
        <fullName evidence="3">Uncharacterized protein</fullName>
    </submittedName>
</protein>
<evidence type="ECO:0000313" key="3">
    <source>
        <dbReference type="EMBL" id="EDW57994.1"/>
    </source>
</evidence>
<proteinExistence type="predicted"/>
<keyword evidence="2" id="KW-0732">Signal</keyword>
<feature type="compositionally biased region" description="Basic residues" evidence="1">
    <location>
        <begin position="281"/>
        <end position="327"/>
    </location>
</feature>
<feature type="compositionally biased region" description="Polar residues" evidence="1">
    <location>
        <begin position="228"/>
        <end position="241"/>
    </location>
</feature>
<dbReference type="eggNOG" id="ENOG502T93G">
    <property type="taxonomic scope" value="Eukaryota"/>
</dbReference>
<dbReference type="PhylomeDB" id="B4MCS2"/>
<dbReference type="EMBL" id="CH940660">
    <property type="protein sequence ID" value="EDW57994.1"/>
    <property type="molecule type" value="Genomic_DNA"/>
</dbReference>
<feature type="chain" id="PRO_5002817642" evidence="2">
    <location>
        <begin position="22"/>
        <end position="327"/>
    </location>
</feature>
<dbReference type="Proteomes" id="UP000008792">
    <property type="component" value="Unassembled WGS sequence"/>
</dbReference>
<dbReference type="InParanoid" id="B4MCS2"/>
<dbReference type="AlphaFoldDB" id="B4MCS2"/>
<evidence type="ECO:0000313" key="4">
    <source>
        <dbReference type="Proteomes" id="UP000008792"/>
    </source>
</evidence>
<feature type="signal peptide" evidence="2">
    <location>
        <begin position="1"/>
        <end position="21"/>
    </location>
</feature>
<name>B4MCS2_DROVI</name>
<dbReference type="KEGG" id="dvi:6635570"/>
<accession>B4MCS2</accession>
<keyword evidence="4" id="KW-1185">Reference proteome</keyword>
<dbReference type="HOGENOM" id="CLU_872291_0_0_1"/>
<dbReference type="OMA" id="KFLMFKN"/>
<gene>
    <name evidence="3" type="primary">Dvir\GJ15294</name>
    <name evidence="3" type="ORF">Dvir_GJ15294</name>
</gene>